<evidence type="ECO:0000256" key="1">
    <source>
        <dbReference type="SAM" id="MobiDB-lite"/>
    </source>
</evidence>
<sequence length="190" mass="21124">MAMSRILSQSFLPRSASLHPPSALISHHKRHRSNKSHRAQLIELDLDSPTSSSLSQSDEVIAVGMKRLEDAIHGMIVRRAAPDWLPFLPGYSYWVPPQRSSGFRNHPSAAGTMIEMIGKLAVSRKSTKTRDLLSEDEHMAYTSSKGWPSSAFFIQGTSPRHPIPVVEMEVKIQDDEDSSDDTSNSENEEG</sequence>
<dbReference type="PANTHER" id="PTHR33972:SF26">
    <property type="match status" value="1"/>
</dbReference>
<dbReference type="EMBL" id="JBJXBP010000005">
    <property type="protein sequence ID" value="KAL3830131.1"/>
    <property type="molecule type" value="Genomic_DNA"/>
</dbReference>
<evidence type="ECO:0000313" key="2">
    <source>
        <dbReference type="EMBL" id="KAL3830131.1"/>
    </source>
</evidence>
<name>A0ABD3T0E3_9LAMI</name>
<gene>
    <name evidence="2" type="ORF">ACJIZ3_018933</name>
</gene>
<dbReference type="AlphaFoldDB" id="A0ABD3T0E3"/>
<feature type="compositionally biased region" description="Low complexity" evidence="1">
    <location>
        <begin position="181"/>
        <end position="190"/>
    </location>
</feature>
<keyword evidence="3" id="KW-1185">Reference proteome</keyword>
<dbReference type="PANTHER" id="PTHR33972">
    <property type="entry name" value="EXPRESSED PROTEIN"/>
    <property type="match status" value="1"/>
</dbReference>
<dbReference type="Proteomes" id="UP001634393">
    <property type="component" value="Unassembled WGS sequence"/>
</dbReference>
<accession>A0ABD3T0E3</accession>
<evidence type="ECO:0000313" key="3">
    <source>
        <dbReference type="Proteomes" id="UP001634393"/>
    </source>
</evidence>
<reference evidence="2 3" key="1">
    <citation type="submission" date="2024-12" db="EMBL/GenBank/DDBJ databases">
        <title>The unique morphological basis and parallel evolutionary history of personate flowers in Penstemon.</title>
        <authorList>
            <person name="Depatie T.H."/>
            <person name="Wessinger C.A."/>
        </authorList>
    </citation>
    <scope>NUCLEOTIDE SEQUENCE [LARGE SCALE GENOMIC DNA]</scope>
    <source>
        <strain evidence="2">WTNN_2</strain>
        <tissue evidence="2">Leaf</tissue>
    </source>
</reference>
<protein>
    <submittedName>
        <fullName evidence="2">Uncharacterized protein</fullName>
    </submittedName>
</protein>
<organism evidence="2 3">
    <name type="scientific">Penstemon smallii</name>
    <dbReference type="NCBI Taxonomy" id="265156"/>
    <lineage>
        <taxon>Eukaryota</taxon>
        <taxon>Viridiplantae</taxon>
        <taxon>Streptophyta</taxon>
        <taxon>Embryophyta</taxon>
        <taxon>Tracheophyta</taxon>
        <taxon>Spermatophyta</taxon>
        <taxon>Magnoliopsida</taxon>
        <taxon>eudicotyledons</taxon>
        <taxon>Gunneridae</taxon>
        <taxon>Pentapetalae</taxon>
        <taxon>asterids</taxon>
        <taxon>lamiids</taxon>
        <taxon>Lamiales</taxon>
        <taxon>Plantaginaceae</taxon>
        <taxon>Cheloneae</taxon>
        <taxon>Penstemon</taxon>
    </lineage>
</organism>
<proteinExistence type="predicted"/>
<feature type="region of interest" description="Disordered" evidence="1">
    <location>
        <begin position="168"/>
        <end position="190"/>
    </location>
</feature>
<comment type="caution">
    <text evidence="2">The sequence shown here is derived from an EMBL/GenBank/DDBJ whole genome shotgun (WGS) entry which is preliminary data.</text>
</comment>